<dbReference type="Gene3D" id="3.30.460.10">
    <property type="entry name" value="Beta Polymerase, domain 2"/>
    <property type="match status" value="1"/>
</dbReference>
<evidence type="ECO:0000259" key="1">
    <source>
        <dbReference type="Pfam" id="PF18765"/>
    </source>
</evidence>
<reference evidence="2 3" key="1">
    <citation type="submission" date="2019-09" db="EMBL/GenBank/DDBJ databases">
        <title>Genomes of Cryomorphaceae.</title>
        <authorList>
            <person name="Bowman J.P."/>
        </authorList>
    </citation>
    <scope>NUCLEOTIDE SEQUENCE [LARGE SCALE GENOMIC DNA]</scope>
    <source>
        <strain evidence="2 3">KCTC 52047</strain>
    </source>
</reference>
<sequence>MDHGLTQFTIDRIREILGRYPQVQKAILFGDRARGDYGDKTDIELALEGDDIDISLLFMIDNDLVDLLLPYEVDLIRLSRVKNTELKEHIEEEGVSLFEK</sequence>
<accession>A0A6N6M1L2</accession>
<protein>
    <submittedName>
        <fullName evidence="2">Nucleotidyltransferase domain-containing protein</fullName>
    </submittedName>
</protein>
<dbReference type="EMBL" id="WACR01000013">
    <property type="protein sequence ID" value="KAB1062022.1"/>
    <property type="molecule type" value="Genomic_DNA"/>
</dbReference>
<dbReference type="Pfam" id="PF18765">
    <property type="entry name" value="Polbeta"/>
    <property type="match status" value="1"/>
</dbReference>
<dbReference type="InterPro" id="IPR041633">
    <property type="entry name" value="Polbeta"/>
</dbReference>
<evidence type="ECO:0000313" key="2">
    <source>
        <dbReference type="EMBL" id="KAB1062022.1"/>
    </source>
</evidence>
<organism evidence="2 3">
    <name type="scientific">Salibacter halophilus</name>
    <dbReference type="NCBI Taxonomy" id="1803916"/>
    <lineage>
        <taxon>Bacteria</taxon>
        <taxon>Pseudomonadati</taxon>
        <taxon>Bacteroidota</taxon>
        <taxon>Flavobacteriia</taxon>
        <taxon>Flavobacteriales</taxon>
        <taxon>Salibacteraceae</taxon>
        <taxon>Salibacter</taxon>
    </lineage>
</organism>
<name>A0A6N6M1L2_9FLAO</name>
<keyword evidence="2" id="KW-0808">Transferase</keyword>
<dbReference type="RefSeq" id="WP_151170047.1">
    <property type="nucleotide sequence ID" value="NZ_WACR01000013.1"/>
</dbReference>
<dbReference type="AlphaFoldDB" id="A0A6N6M1L2"/>
<keyword evidence="3" id="KW-1185">Reference proteome</keyword>
<dbReference type="CDD" id="cd05403">
    <property type="entry name" value="NT_KNTase_like"/>
    <property type="match status" value="1"/>
</dbReference>
<dbReference type="Proteomes" id="UP000435357">
    <property type="component" value="Unassembled WGS sequence"/>
</dbReference>
<feature type="domain" description="Polymerase beta nucleotidyltransferase" evidence="1">
    <location>
        <begin position="12"/>
        <end position="100"/>
    </location>
</feature>
<evidence type="ECO:0000313" key="3">
    <source>
        <dbReference type="Proteomes" id="UP000435357"/>
    </source>
</evidence>
<dbReference type="GO" id="GO:0016740">
    <property type="term" value="F:transferase activity"/>
    <property type="evidence" value="ECO:0007669"/>
    <property type="project" value="UniProtKB-KW"/>
</dbReference>
<dbReference type="InterPro" id="IPR043519">
    <property type="entry name" value="NT_sf"/>
</dbReference>
<comment type="caution">
    <text evidence="2">The sequence shown here is derived from an EMBL/GenBank/DDBJ whole genome shotgun (WGS) entry which is preliminary data.</text>
</comment>
<dbReference type="OrthoDB" id="603587at2"/>
<proteinExistence type="predicted"/>
<gene>
    <name evidence="2" type="ORF">F3059_13170</name>
</gene>
<dbReference type="SUPFAM" id="SSF81301">
    <property type="entry name" value="Nucleotidyltransferase"/>
    <property type="match status" value="1"/>
</dbReference>